<dbReference type="AlphaFoldDB" id="A0AAD3TLV5"/>
<reference evidence="2" key="1">
    <citation type="submission" date="2023-05" db="EMBL/GenBank/DDBJ databases">
        <title>Nepenthes gracilis genome sequencing.</title>
        <authorList>
            <person name="Fukushima K."/>
        </authorList>
    </citation>
    <scope>NUCLEOTIDE SEQUENCE</scope>
    <source>
        <strain evidence="2">SING2019-196</strain>
    </source>
</reference>
<dbReference type="EMBL" id="BSYO01000052">
    <property type="protein sequence ID" value="GMH31990.1"/>
    <property type="molecule type" value="Genomic_DNA"/>
</dbReference>
<keyword evidence="3" id="KW-1185">Reference proteome</keyword>
<evidence type="ECO:0000256" key="1">
    <source>
        <dbReference type="SAM" id="SignalP"/>
    </source>
</evidence>
<comment type="caution">
    <text evidence="2">The sequence shown here is derived from an EMBL/GenBank/DDBJ whole genome shotgun (WGS) entry which is preliminary data.</text>
</comment>
<accession>A0AAD3TLV5</accession>
<evidence type="ECO:0000313" key="3">
    <source>
        <dbReference type="Proteomes" id="UP001279734"/>
    </source>
</evidence>
<dbReference type="PROSITE" id="PS51257">
    <property type="entry name" value="PROKAR_LIPOPROTEIN"/>
    <property type="match status" value="1"/>
</dbReference>
<keyword evidence="1" id="KW-0732">Signal</keyword>
<dbReference type="Proteomes" id="UP001279734">
    <property type="component" value="Unassembled WGS sequence"/>
</dbReference>
<organism evidence="2 3">
    <name type="scientific">Nepenthes gracilis</name>
    <name type="common">Slender pitcher plant</name>
    <dbReference type="NCBI Taxonomy" id="150966"/>
    <lineage>
        <taxon>Eukaryota</taxon>
        <taxon>Viridiplantae</taxon>
        <taxon>Streptophyta</taxon>
        <taxon>Embryophyta</taxon>
        <taxon>Tracheophyta</taxon>
        <taxon>Spermatophyta</taxon>
        <taxon>Magnoliopsida</taxon>
        <taxon>eudicotyledons</taxon>
        <taxon>Gunneridae</taxon>
        <taxon>Pentapetalae</taxon>
        <taxon>Caryophyllales</taxon>
        <taxon>Nepenthaceae</taxon>
        <taxon>Nepenthes</taxon>
    </lineage>
</organism>
<feature type="signal peptide" evidence="1">
    <location>
        <begin position="1"/>
        <end position="22"/>
    </location>
</feature>
<evidence type="ECO:0000313" key="2">
    <source>
        <dbReference type="EMBL" id="GMH31990.1"/>
    </source>
</evidence>
<gene>
    <name evidence="2" type="ORF">Nepgr_033834</name>
</gene>
<name>A0AAD3TLV5_NEPGR</name>
<sequence length="80" mass="8792">MGMGKMLIWLAVGSILAALSSACYFGSCVCNFLATQPAVKVIAPSRLKLPYGRSWACVVVMEPLCVVMWLSLFRRCKCED</sequence>
<protein>
    <submittedName>
        <fullName evidence="2">Uncharacterized protein</fullName>
    </submittedName>
</protein>
<feature type="chain" id="PRO_5042064752" evidence="1">
    <location>
        <begin position="23"/>
        <end position="80"/>
    </location>
</feature>
<proteinExistence type="predicted"/>